<feature type="compositionally biased region" description="Basic and acidic residues" evidence="1">
    <location>
        <begin position="112"/>
        <end position="125"/>
    </location>
</feature>
<organism evidence="2">
    <name type="scientific">Cladocopium goreaui</name>
    <dbReference type="NCBI Taxonomy" id="2562237"/>
    <lineage>
        <taxon>Eukaryota</taxon>
        <taxon>Sar</taxon>
        <taxon>Alveolata</taxon>
        <taxon>Dinophyceae</taxon>
        <taxon>Suessiales</taxon>
        <taxon>Symbiodiniaceae</taxon>
        <taxon>Cladocopium</taxon>
    </lineage>
</organism>
<dbReference type="Proteomes" id="UP001152797">
    <property type="component" value="Unassembled WGS sequence"/>
</dbReference>
<feature type="region of interest" description="Disordered" evidence="1">
    <location>
        <begin position="152"/>
        <end position="215"/>
    </location>
</feature>
<accession>A0A9P1FQ58</accession>
<sequence>MLSQAEQGMKLFKAAEATAAEYDREAAEQYRKEIEARITCLEFEAARLTGKDNKKERSAKGKEVAELRAEHRYVDACKISKGLEPKFGNFVTKAAVVPEIVPEPIQQVIETKPSKKENKKEKKQENAAGLSPAETKELEDLKQRIVERKAILKEEGLSGGQQNKDEEIVKMVARMNELKEKQEPGSSKKDKDAKKDTKKKTPLSPEEQRDYVNLQGEVEVYKAKLRNEFGYSNKEMKADPDLQDMEARLAAFQRRA</sequence>
<evidence type="ECO:0000313" key="2">
    <source>
        <dbReference type="EMBL" id="CAI3982387.1"/>
    </source>
</evidence>
<feature type="region of interest" description="Disordered" evidence="1">
    <location>
        <begin position="108"/>
        <end position="140"/>
    </location>
</feature>
<evidence type="ECO:0000256" key="1">
    <source>
        <dbReference type="SAM" id="MobiDB-lite"/>
    </source>
</evidence>
<name>A0A9P1FQ58_9DINO</name>
<feature type="compositionally biased region" description="Basic and acidic residues" evidence="1">
    <location>
        <begin position="176"/>
        <end position="195"/>
    </location>
</feature>
<comment type="caution">
    <text evidence="2">The sequence shown here is derived from an EMBL/GenBank/DDBJ whole genome shotgun (WGS) entry which is preliminary data.</text>
</comment>
<reference evidence="2" key="1">
    <citation type="submission" date="2022-10" db="EMBL/GenBank/DDBJ databases">
        <authorList>
            <person name="Chen Y."/>
            <person name="Dougan E. K."/>
            <person name="Chan C."/>
            <person name="Rhodes N."/>
            <person name="Thang M."/>
        </authorList>
    </citation>
    <scope>NUCLEOTIDE SEQUENCE</scope>
</reference>
<dbReference type="OrthoDB" id="432840at2759"/>
<protein>
    <submittedName>
        <fullName evidence="2">Uncharacterized protein</fullName>
    </submittedName>
</protein>
<gene>
    <name evidence="2" type="ORF">C1SCF055_LOCUS10089</name>
</gene>
<keyword evidence="4" id="KW-1185">Reference proteome</keyword>
<dbReference type="AlphaFoldDB" id="A0A9P1FQ58"/>
<evidence type="ECO:0000313" key="4">
    <source>
        <dbReference type="Proteomes" id="UP001152797"/>
    </source>
</evidence>
<evidence type="ECO:0000313" key="3">
    <source>
        <dbReference type="EMBL" id="CAL1135762.1"/>
    </source>
</evidence>
<dbReference type="EMBL" id="CAMXCT020000711">
    <property type="protein sequence ID" value="CAL1135762.1"/>
    <property type="molecule type" value="Genomic_DNA"/>
</dbReference>
<proteinExistence type="predicted"/>
<dbReference type="EMBL" id="CAMXCT030000711">
    <property type="protein sequence ID" value="CAL4769699.1"/>
    <property type="molecule type" value="Genomic_DNA"/>
</dbReference>
<dbReference type="EMBL" id="CAMXCT010000711">
    <property type="protein sequence ID" value="CAI3982387.1"/>
    <property type="molecule type" value="Genomic_DNA"/>
</dbReference>
<reference evidence="3" key="2">
    <citation type="submission" date="2024-04" db="EMBL/GenBank/DDBJ databases">
        <authorList>
            <person name="Chen Y."/>
            <person name="Shah S."/>
            <person name="Dougan E. K."/>
            <person name="Thang M."/>
            <person name="Chan C."/>
        </authorList>
    </citation>
    <scope>NUCLEOTIDE SEQUENCE [LARGE SCALE GENOMIC DNA]</scope>
</reference>